<feature type="signal peptide" evidence="1">
    <location>
        <begin position="1"/>
        <end position="22"/>
    </location>
</feature>
<dbReference type="Proteomes" id="UP000014978">
    <property type="component" value="Unassembled WGS sequence"/>
</dbReference>
<feature type="chain" id="PRO_5004545923" evidence="1">
    <location>
        <begin position="23"/>
        <end position="306"/>
    </location>
</feature>
<sequence length="306" mass="35008">MKFAGILCLTFNILLNLNEVYTKRCQCNSVIKFSNETLNMIESSVVVYDNNKIVKKNKDEITFKITDGNIKGIARRIDVEYDMELSGFAIEKLSDDNGDQLAIRGMVCKATKRIVTDKNTSKGYDCLKDNYWIIFPLESQNIQENEENFNIIWSTSNAKVYDYINDNTTLITIPARTEDNDLKVDEKNYQTVFASKKFSLEIPKSKFYSYCIHAFELTFNNAGENIKKIIKNNDSTLEEIHKSTLETVENKLLTMLCEKNLRDEDSASDSNPKTTAVDVQEKNGFKSILSLVLCFQAILSSILIFF</sequence>
<gene>
    <name evidence="2" type="ORF">SLOPH_1087</name>
</gene>
<protein>
    <submittedName>
        <fullName evidence="2">Uncharacterized protein</fullName>
    </submittedName>
</protein>
<dbReference type="HOGENOM" id="CLU_909653_0_0_1"/>
<name>S7W701_SPRLO</name>
<evidence type="ECO:0000313" key="3">
    <source>
        <dbReference type="Proteomes" id="UP000014978"/>
    </source>
</evidence>
<accession>S7W701</accession>
<dbReference type="EMBL" id="ATCN01000694">
    <property type="protein sequence ID" value="EPR78581.1"/>
    <property type="molecule type" value="Genomic_DNA"/>
</dbReference>
<proteinExistence type="predicted"/>
<organism evidence="2 3">
    <name type="scientific">Spraguea lophii (strain 42_110)</name>
    <name type="common">Microsporidian parasite</name>
    <dbReference type="NCBI Taxonomy" id="1358809"/>
    <lineage>
        <taxon>Eukaryota</taxon>
        <taxon>Fungi</taxon>
        <taxon>Fungi incertae sedis</taxon>
        <taxon>Microsporidia</taxon>
        <taxon>Spragueidae</taxon>
        <taxon>Spraguea</taxon>
    </lineage>
</organism>
<dbReference type="AlphaFoldDB" id="S7W701"/>
<evidence type="ECO:0000256" key="1">
    <source>
        <dbReference type="SAM" id="SignalP"/>
    </source>
</evidence>
<comment type="caution">
    <text evidence="2">The sequence shown here is derived from an EMBL/GenBank/DDBJ whole genome shotgun (WGS) entry which is preliminary data.</text>
</comment>
<dbReference type="InParanoid" id="S7W701"/>
<keyword evidence="1" id="KW-0732">Signal</keyword>
<dbReference type="VEuPathDB" id="MicrosporidiaDB:SLOPH_1087"/>
<evidence type="ECO:0000313" key="2">
    <source>
        <dbReference type="EMBL" id="EPR78581.1"/>
    </source>
</evidence>
<keyword evidence="3" id="KW-1185">Reference proteome</keyword>
<reference evidence="3" key="1">
    <citation type="journal article" date="2013" name="PLoS Genet.">
        <title>The genome of Spraguea lophii and the basis of host-microsporidian interactions.</title>
        <authorList>
            <person name="Campbell S.E."/>
            <person name="Williams T.A."/>
            <person name="Yousuf A."/>
            <person name="Soanes D.M."/>
            <person name="Paszkiewicz K.H."/>
            <person name="Williams B.A.P."/>
        </authorList>
    </citation>
    <scope>NUCLEOTIDE SEQUENCE [LARGE SCALE GENOMIC DNA]</scope>
    <source>
        <strain evidence="3">42_110</strain>
    </source>
</reference>